<dbReference type="InterPro" id="IPR015927">
    <property type="entry name" value="Peptidase_S24_S26A/B/C"/>
</dbReference>
<keyword evidence="7 13" id="KW-0068">Autocatalytic cleavage</keyword>
<evidence type="ECO:0000256" key="6">
    <source>
        <dbReference type="ARBA" id="ARBA00022801"/>
    </source>
</evidence>
<dbReference type="InterPro" id="IPR006197">
    <property type="entry name" value="Peptidase_S24_LexA"/>
</dbReference>
<evidence type="ECO:0000256" key="11">
    <source>
        <dbReference type="ARBA" id="ARBA00023204"/>
    </source>
</evidence>
<dbReference type="Pfam" id="PF01726">
    <property type="entry name" value="LexA_DNA_bind"/>
    <property type="match status" value="1"/>
</dbReference>
<keyword evidence="10 13" id="KW-0804">Transcription</keyword>
<dbReference type="EC" id="3.4.21.88" evidence="13"/>
<evidence type="ECO:0000256" key="1">
    <source>
        <dbReference type="ARBA" id="ARBA00007484"/>
    </source>
</evidence>
<feature type="active site" description="For autocatalytic cleavage activity" evidence="13">
    <location>
        <position position="248"/>
    </location>
</feature>
<dbReference type="GO" id="GO:0045892">
    <property type="term" value="P:negative regulation of DNA-templated transcription"/>
    <property type="evidence" value="ECO:0007669"/>
    <property type="project" value="UniProtKB-UniRule"/>
</dbReference>
<dbReference type="GO" id="GO:0006260">
    <property type="term" value="P:DNA replication"/>
    <property type="evidence" value="ECO:0007669"/>
    <property type="project" value="UniProtKB-UniRule"/>
</dbReference>
<feature type="domain" description="LexA repressor DNA-binding" evidence="16">
    <location>
        <begin position="59"/>
        <end position="122"/>
    </location>
</feature>
<dbReference type="InterPro" id="IPR036286">
    <property type="entry name" value="LexA/Signal_pep-like_sf"/>
</dbReference>
<keyword evidence="11 13" id="KW-0234">DNA repair</keyword>
<evidence type="ECO:0000256" key="2">
    <source>
        <dbReference type="ARBA" id="ARBA00011738"/>
    </source>
</evidence>
<feature type="DNA-binding region" description="H-T-H motif" evidence="13">
    <location>
        <begin position="85"/>
        <end position="105"/>
    </location>
</feature>
<evidence type="ECO:0000256" key="13">
    <source>
        <dbReference type="HAMAP-Rule" id="MF_00015"/>
    </source>
</evidence>
<dbReference type="AlphaFoldDB" id="A9WQ54"/>
<evidence type="ECO:0000313" key="18">
    <source>
        <dbReference type="Proteomes" id="UP000002007"/>
    </source>
</evidence>
<dbReference type="GO" id="GO:0009432">
    <property type="term" value="P:SOS response"/>
    <property type="evidence" value="ECO:0007669"/>
    <property type="project" value="UniProtKB-UniRule"/>
</dbReference>
<protein>
    <recommendedName>
        <fullName evidence="13">LexA repressor</fullName>
        <ecNumber evidence="13">3.4.21.88</ecNumber>
    </recommendedName>
</protein>
<organism evidence="17 18">
    <name type="scientific">Renibacterium salmoninarum (strain ATCC 33209 / DSM 20767 / JCM 11484 / NBRC 15589 / NCIMB 2235)</name>
    <dbReference type="NCBI Taxonomy" id="288705"/>
    <lineage>
        <taxon>Bacteria</taxon>
        <taxon>Bacillati</taxon>
        <taxon>Actinomycetota</taxon>
        <taxon>Actinomycetes</taxon>
        <taxon>Micrococcales</taxon>
        <taxon>Micrococcaceae</taxon>
        <taxon>Renibacterium</taxon>
    </lineage>
</organism>
<dbReference type="GO" id="GO:0006508">
    <property type="term" value="P:proteolysis"/>
    <property type="evidence" value="ECO:0007669"/>
    <property type="project" value="InterPro"/>
</dbReference>
<dbReference type="InterPro" id="IPR050077">
    <property type="entry name" value="LexA_repressor"/>
</dbReference>
<keyword evidence="3 13" id="KW-0678">Repressor</keyword>
<sequence>MLRRRHSKLFRSCHYSISEHRQYSLIDLARYLVPSSGRWIEMAAQDNQNGALSARAKLKGLTMRQKKILECIQRSISANGYPPSMREIGDVVGLASLSSVTHQLSQLEKQGYLRRDPKRPRAMEVLIPLTLESGSVDIEGLEDAEQLRSSAKGLNVAQLGSAQDTAMVPLVGRIAAGGPILADQVVDDVMPLPRQLVGHGELFMLKVAGDSMIDAAICDGDWVVVRRQNEAINGDIVAALLDDESTVKTFRQRDGHTWLLPQNTQYEPILGDYATIMGKVVTVLRAL</sequence>
<evidence type="ECO:0000256" key="12">
    <source>
        <dbReference type="ARBA" id="ARBA00023236"/>
    </source>
</evidence>
<evidence type="ECO:0000313" key="17">
    <source>
        <dbReference type="EMBL" id="ABY22480.1"/>
    </source>
</evidence>
<dbReference type="CDD" id="cd06529">
    <property type="entry name" value="S24_LexA-like"/>
    <property type="match status" value="1"/>
</dbReference>
<dbReference type="Gene3D" id="1.10.10.10">
    <property type="entry name" value="Winged helix-like DNA-binding domain superfamily/Winged helix DNA-binding domain"/>
    <property type="match status" value="1"/>
</dbReference>
<comment type="similarity">
    <text evidence="1 13 14">Belongs to the peptidase S24 family.</text>
</comment>
<dbReference type="FunFam" id="1.10.10.10:FF:000009">
    <property type="entry name" value="LexA repressor"/>
    <property type="match status" value="1"/>
</dbReference>
<feature type="domain" description="Peptidase S24/S26A/S26B/S26C" evidence="15">
    <location>
        <begin position="169"/>
        <end position="281"/>
    </location>
</feature>
<dbReference type="Proteomes" id="UP000002007">
    <property type="component" value="Chromosome"/>
</dbReference>
<proteinExistence type="inferred from homology"/>
<dbReference type="InterPro" id="IPR006199">
    <property type="entry name" value="LexA_DNA-bd_dom"/>
</dbReference>
<dbReference type="InterPro" id="IPR006200">
    <property type="entry name" value="LexA"/>
</dbReference>
<dbReference type="eggNOG" id="COG1974">
    <property type="taxonomic scope" value="Bacteria"/>
</dbReference>
<feature type="active site" description="For autocatalytic cleavage activity" evidence="13">
    <location>
        <position position="211"/>
    </location>
</feature>
<evidence type="ECO:0000259" key="15">
    <source>
        <dbReference type="Pfam" id="PF00717"/>
    </source>
</evidence>
<evidence type="ECO:0000256" key="14">
    <source>
        <dbReference type="RuleBase" id="RU003991"/>
    </source>
</evidence>
<keyword evidence="12 13" id="KW-0742">SOS response</keyword>
<dbReference type="MEROPS" id="S24.001"/>
<evidence type="ECO:0000256" key="9">
    <source>
        <dbReference type="ARBA" id="ARBA00023125"/>
    </source>
</evidence>
<dbReference type="FunFam" id="2.10.109.10:FF:000001">
    <property type="entry name" value="LexA repressor"/>
    <property type="match status" value="1"/>
</dbReference>
<keyword evidence="8 13" id="KW-0805">Transcription regulation</keyword>
<dbReference type="NCBIfam" id="TIGR00498">
    <property type="entry name" value="lexA"/>
    <property type="match status" value="1"/>
</dbReference>
<comment type="catalytic activity">
    <reaction evidence="13">
        <text>Hydrolysis of Ala-|-Gly bond in repressor LexA.</text>
        <dbReference type="EC" id="3.4.21.88"/>
    </reaction>
</comment>
<dbReference type="PRINTS" id="PR00726">
    <property type="entry name" value="LEXASERPTASE"/>
</dbReference>
<dbReference type="InterPro" id="IPR036388">
    <property type="entry name" value="WH-like_DNA-bd_sf"/>
</dbReference>
<dbReference type="Gene3D" id="2.10.109.10">
    <property type="entry name" value="Umud Fragment, subunit A"/>
    <property type="match status" value="1"/>
</dbReference>
<dbReference type="SUPFAM" id="SSF46785">
    <property type="entry name" value="Winged helix' DNA-binding domain"/>
    <property type="match status" value="1"/>
</dbReference>
<evidence type="ECO:0000256" key="5">
    <source>
        <dbReference type="ARBA" id="ARBA00022763"/>
    </source>
</evidence>
<dbReference type="PANTHER" id="PTHR33516:SF2">
    <property type="entry name" value="LEXA REPRESSOR-RELATED"/>
    <property type="match status" value="1"/>
</dbReference>
<evidence type="ECO:0000256" key="8">
    <source>
        <dbReference type="ARBA" id="ARBA00023015"/>
    </source>
</evidence>
<dbReference type="InterPro" id="IPR039418">
    <property type="entry name" value="LexA-like"/>
</dbReference>
<dbReference type="SUPFAM" id="SSF51306">
    <property type="entry name" value="LexA/Signal peptidase"/>
    <property type="match status" value="1"/>
</dbReference>
<dbReference type="GO" id="GO:0006281">
    <property type="term" value="P:DNA repair"/>
    <property type="evidence" value="ECO:0007669"/>
    <property type="project" value="UniProtKB-UniRule"/>
</dbReference>
<dbReference type="KEGG" id="rsa:RSal33209_0733"/>
<comment type="subunit">
    <text evidence="2 13">Homodimer.</text>
</comment>
<reference evidence="18" key="1">
    <citation type="journal article" date="2008" name="J. Bacteriol.">
        <title>Genome sequence of the fish pathogen Renibacterium salmoninarum suggests reductive evolution away from an environmental Arthrobacter ancestor.</title>
        <authorList>
            <person name="Wiens G.D."/>
            <person name="Rockey D.D."/>
            <person name="Wu Z."/>
            <person name="Chang J."/>
            <person name="Levy R."/>
            <person name="Crane S."/>
            <person name="Chen D.S."/>
            <person name="Capri G.R."/>
            <person name="Burnett J.R."/>
            <person name="Sudheesh P.S."/>
            <person name="Schipma M.J."/>
            <person name="Burd H."/>
            <person name="Bhattacharyya A."/>
            <person name="Rhodes L.D."/>
            <person name="Kaul R."/>
            <person name="Strom M.S."/>
        </authorList>
    </citation>
    <scope>NUCLEOTIDE SEQUENCE [LARGE SCALE GENOMIC DNA]</scope>
    <source>
        <strain evidence="18">ATCC 33209 / DSM 20767 / JCM 11484 / NBRC 15589 / NCIMB 2235</strain>
    </source>
</reference>
<keyword evidence="4 13" id="KW-0235">DNA replication</keyword>
<keyword evidence="6 13" id="KW-0378">Hydrolase</keyword>
<gene>
    <name evidence="13" type="primary">lexA</name>
    <name evidence="17" type="ordered locus">RSal33209_0733</name>
</gene>
<evidence type="ECO:0000256" key="4">
    <source>
        <dbReference type="ARBA" id="ARBA00022705"/>
    </source>
</evidence>
<evidence type="ECO:0000256" key="10">
    <source>
        <dbReference type="ARBA" id="ARBA00023163"/>
    </source>
</evidence>
<evidence type="ECO:0000259" key="16">
    <source>
        <dbReference type="Pfam" id="PF01726"/>
    </source>
</evidence>
<keyword evidence="18" id="KW-1185">Reference proteome</keyword>
<dbReference type="Pfam" id="PF00717">
    <property type="entry name" value="Peptidase_S24"/>
    <property type="match status" value="1"/>
</dbReference>
<keyword evidence="5 13" id="KW-0227">DNA damage</keyword>
<dbReference type="EMBL" id="CP000910">
    <property type="protein sequence ID" value="ABY22480.1"/>
    <property type="molecule type" value="Genomic_DNA"/>
</dbReference>
<dbReference type="PANTHER" id="PTHR33516">
    <property type="entry name" value="LEXA REPRESSOR"/>
    <property type="match status" value="1"/>
</dbReference>
<comment type="function">
    <text evidence="13">Represses a number of genes involved in the response to DNA damage (SOS response), including recA and lexA. In the presence of single-stranded DNA, RecA interacts with LexA causing an autocatalytic cleavage which disrupts the DNA-binding part of LexA, leading to derepression of the SOS regulon and eventually DNA repair.</text>
</comment>
<dbReference type="STRING" id="288705.RSal33209_0733"/>
<feature type="site" description="Cleavage; by autolysis" evidence="13">
    <location>
        <begin position="176"/>
        <end position="177"/>
    </location>
</feature>
<accession>A9WQ54</accession>
<dbReference type="InterPro" id="IPR036390">
    <property type="entry name" value="WH_DNA-bd_sf"/>
</dbReference>
<evidence type="ECO:0000256" key="3">
    <source>
        <dbReference type="ARBA" id="ARBA00022491"/>
    </source>
</evidence>
<dbReference type="GO" id="GO:0004252">
    <property type="term" value="F:serine-type endopeptidase activity"/>
    <property type="evidence" value="ECO:0007669"/>
    <property type="project" value="UniProtKB-UniRule"/>
</dbReference>
<evidence type="ECO:0000256" key="7">
    <source>
        <dbReference type="ARBA" id="ARBA00022813"/>
    </source>
</evidence>
<name>A9WQ54_RENSM</name>
<keyword evidence="9 13" id="KW-0238">DNA-binding</keyword>
<dbReference type="HOGENOM" id="CLU_066192_45_0_11"/>
<dbReference type="HAMAP" id="MF_00015">
    <property type="entry name" value="LexA"/>
    <property type="match status" value="1"/>
</dbReference>
<dbReference type="GO" id="GO:0003677">
    <property type="term" value="F:DNA binding"/>
    <property type="evidence" value="ECO:0007669"/>
    <property type="project" value="UniProtKB-UniRule"/>
</dbReference>